<gene>
    <name evidence="1" type="ORF">EV44_g3238</name>
</gene>
<dbReference type="HOGENOM" id="CLU_1918617_0_0_1"/>
<name>A0A0B1PBC6_UNCNE</name>
<comment type="caution">
    <text evidence="1">The sequence shown here is derived from an EMBL/GenBank/DDBJ whole genome shotgun (WGS) entry which is preliminary data.</text>
</comment>
<organism evidence="1 2">
    <name type="scientific">Uncinula necator</name>
    <name type="common">Grape powdery mildew</name>
    <dbReference type="NCBI Taxonomy" id="52586"/>
    <lineage>
        <taxon>Eukaryota</taxon>
        <taxon>Fungi</taxon>
        <taxon>Dikarya</taxon>
        <taxon>Ascomycota</taxon>
        <taxon>Pezizomycotina</taxon>
        <taxon>Leotiomycetes</taxon>
        <taxon>Erysiphales</taxon>
        <taxon>Erysiphaceae</taxon>
        <taxon>Erysiphe</taxon>
    </lineage>
</organism>
<dbReference type="Proteomes" id="UP000030854">
    <property type="component" value="Unassembled WGS sequence"/>
</dbReference>
<accession>A0A0B1PBC6</accession>
<proteinExistence type="predicted"/>
<sequence>MSDQALQHLMQMDHMQSEVAEFKEMIQQITWNHETSQHINPYPKTPPISNPVLDEHNQNLKLEPIKWPEAYDHKDQTEWSTTHGVLQYIYRRGVEQRKFLELSDFFMNLFSHAVTGTAKDMIKGKFQEMMAN</sequence>
<dbReference type="AlphaFoldDB" id="A0A0B1PBC6"/>
<reference evidence="1 2" key="1">
    <citation type="journal article" date="2014" name="BMC Genomics">
        <title>Adaptive genomic structural variation in the grape powdery mildew pathogen, Erysiphe necator.</title>
        <authorList>
            <person name="Jones L."/>
            <person name="Riaz S."/>
            <person name="Morales-Cruz A."/>
            <person name="Amrine K.C."/>
            <person name="McGuire B."/>
            <person name="Gubler W.D."/>
            <person name="Walker M.A."/>
            <person name="Cantu D."/>
        </authorList>
    </citation>
    <scope>NUCLEOTIDE SEQUENCE [LARGE SCALE GENOMIC DNA]</scope>
    <source>
        <strain evidence="2">c</strain>
    </source>
</reference>
<dbReference type="EMBL" id="JNVN01000982">
    <property type="protein sequence ID" value="KHJ34236.1"/>
    <property type="molecule type" value="Genomic_DNA"/>
</dbReference>
<evidence type="ECO:0000313" key="2">
    <source>
        <dbReference type="Proteomes" id="UP000030854"/>
    </source>
</evidence>
<protein>
    <submittedName>
        <fullName evidence="1">Uncharacterized protein</fullName>
    </submittedName>
</protein>
<keyword evidence="2" id="KW-1185">Reference proteome</keyword>
<evidence type="ECO:0000313" key="1">
    <source>
        <dbReference type="EMBL" id="KHJ34236.1"/>
    </source>
</evidence>